<feature type="region of interest" description="Disordered" evidence="2">
    <location>
        <begin position="447"/>
        <end position="468"/>
    </location>
</feature>
<dbReference type="Proteomes" id="UP000601435">
    <property type="component" value="Unassembled WGS sequence"/>
</dbReference>
<dbReference type="OrthoDB" id="433922at2759"/>
<dbReference type="EMBL" id="CAJNJA010026248">
    <property type="protein sequence ID" value="CAE7556789.1"/>
    <property type="molecule type" value="Genomic_DNA"/>
</dbReference>
<evidence type="ECO:0000256" key="2">
    <source>
        <dbReference type="SAM" id="MobiDB-lite"/>
    </source>
</evidence>
<sequence length="579" mass="67603">LSDRARATLELFKSMEKEVAARTHREWPELKQSVEEFFSEVEAACWRDKADLAALPSEVGQQAEEELAAEGLLPAAQEADLDASDLEPHSLETLKSFCEELKTAVEQNPQFFEQRGAELHRGLENILADHLQGSYGREHLFIKAAITDHVRSVFREIQSDSSNRTVLYANYKEEISRLTAEIRSESESLSANALVPKRREMEERRARQFYQLYEQHKEQERAVTTKSEVPLLLEKHLASFNQADMREKQHLEELQRQHELLASNCLALHTRQRDALSNITAHCHAEERQAQRSCQNKQDELQQELARLKAQFARCQHLLQDIRHQRRHAEQHRLQRAKVSELMEAAMKAEQKKKDRHETIATRYAQGQAVLQAFATWMTDSYRFMETTLLDRQQRLAEELPEQRRNFNALLHCFVEDLGRRKEEKKQAMSHLVGKMKQKFRDAAAEERVKGGEQKARNKKRKAEELQKQISESQEEYDWLDGQEKRLKTLPQLREKTTEESRTWAGDILYNRYFGVPWSTPAALEAPQQQASWFPSLRRLLPRRLRGKQAPSEVRPWWSETNELPITDRPHVALLQLTN</sequence>
<evidence type="ECO:0000313" key="4">
    <source>
        <dbReference type="Proteomes" id="UP000601435"/>
    </source>
</evidence>
<reference evidence="3" key="1">
    <citation type="submission" date="2021-02" db="EMBL/GenBank/DDBJ databases">
        <authorList>
            <person name="Dougan E. K."/>
            <person name="Rhodes N."/>
            <person name="Thang M."/>
            <person name="Chan C."/>
        </authorList>
    </citation>
    <scope>NUCLEOTIDE SEQUENCE</scope>
</reference>
<feature type="coiled-coil region" evidence="1">
    <location>
        <begin position="287"/>
        <end position="318"/>
    </location>
</feature>
<organism evidence="3 4">
    <name type="scientific">Symbiodinium necroappetens</name>
    <dbReference type="NCBI Taxonomy" id="1628268"/>
    <lineage>
        <taxon>Eukaryota</taxon>
        <taxon>Sar</taxon>
        <taxon>Alveolata</taxon>
        <taxon>Dinophyceae</taxon>
        <taxon>Suessiales</taxon>
        <taxon>Symbiodiniaceae</taxon>
        <taxon>Symbiodinium</taxon>
    </lineage>
</organism>
<keyword evidence="1" id="KW-0175">Coiled coil</keyword>
<evidence type="ECO:0000313" key="3">
    <source>
        <dbReference type="EMBL" id="CAE7556789.1"/>
    </source>
</evidence>
<proteinExistence type="predicted"/>
<dbReference type="AlphaFoldDB" id="A0A812U054"/>
<accession>A0A812U054</accession>
<protein>
    <submittedName>
        <fullName evidence="3">Uncharacterized protein</fullName>
    </submittedName>
</protein>
<feature type="non-terminal residue" evidence="3">
    <location>
        <position position="579"/>
    </location>
</feature>
<gene>
    <name evidence="3" type="ORF">SNEC2469_LOCUS16067</name>
</gene>
<feature type="compositionally biased region" description="Basic and acidic residues" evidence="2">
    <location>
        <begin position="447"/>
        <end position="467"/>
    </location>
</feature>
<keyword evidence="4" id="KW-1185">Reference proteome</keyword>
<evidence type="ECO:0000256" key="1">
    <source>
        <dbReference type="SAM" id="Coils"/>
    </source>
</evidence>
<name>A0A812U054_9DINO</name>
<comment type="caution">
    <text evidence="3">The sequence shown here is derived from an EMBL/GenBank/DDBJ whole genome shotgun (WGS) entry which is preliminary data.</text>
</comment>